<evidence type="ECO:0000259" key="9">
    <source>
        <dbReference type="Pfam" id="PF16916"/>
    </source>
</evidence>
<dbReference type="PANTHER" id="PTHR43840">
    <property type="entry name" value="MITOCHONDRIAL METAL TRANSPORTER 1-RELATED"/>
    <property type="match status" value="1"/>
</dbReference>
<evidence type="ECO:0000256" key="7">
    <source>
        <dbReference type="SAM" id="Phobius"/>
    </source>
</evidence>
<organism evidence="10 11">
    <name type="scientific">Clostridium acetireducens DSM 10703</name>
    <dbReference type="NCBI Taxonomy" id="1121290"/>
    <lineage>
        <taxon>Bacteria</taxon>
        <taxon>Bacillati</taxon>
        <taxon>Bacillota</taxon>
        <taxon>Clostridia</taxon>
        <taxon>Eubacteriales</taxon>
        <taxon>Clostridiaceae</taxon>
        <taxon>Clostridium</taxon>
    </lineage>
</organism>
<accession>A0A1E8F261</accession>
<name>A0A1E8F261_9CLOT</name>
<sequence length="396" mass="44080">MLSKFLVTNFIKDYNNISDEKVRNSYGYLGGIVGIIANILLFIVKIFVGFITNSIAVIADAVNNLSDAASSIITIIGFKLASKPADAEHPFGHGRIEYISGLIVSFMVMLVGFEFIKTSFKRIINPTNINFQLMPFLLLLVSILTKIWLSYFNKYIGKTIDSSALQASSLDALGDVFTSSCVALSLLASKWTSTPIDGYVGVLVSIFILYSGFSLTKETLDPILGEAPDPELVKKLIDGVCSYDYISGVHDIIIHNYGPGKAMASVHAEVPCDISVMKIHEIIDTAEKELSEKLNIFLVIHMDPINTNDEKVNSTKNELLKIIHNDFPIIKSIHDFRIVGDNDFKNLIFDIVIDYEHVLTPEIEEKLKKDLDNAIKTIHPHYNAIITIDRDFTSLK</sequence>
<dbReference type="RefSeq" id="WP_070109249.1">
    <property type="nucleotide sequence ID" value="NZ_LZFO01000003.1"/>
</dbReference>
<comment type="caution">
    <text evidence="10">The sequence shown here is derived from an EMBL/GenBank/DDBJ whole genome shotgun (WGS) entry which is preliminary data.</text>
</comment>
<feature type="transmembrane region" description="Helical" evidence="7">
    <location>
        <begin position="98"/>
        <end position="116"/>
    </location>
</feature>
<evidence type="ECO:0000256" key="3">
    <source>
        <dbReference type="ARBA" id="ARBA00022448"/>
    </source>
</evidence>
<dbReference type="PATRIC" id="fig|1121290.3.peg.279"/>
<dbReference type="InterPro" id="IPR036837">
    <property type="entry name" value="Cation_efflux_CTD_sf"/>
</dbReference>
<feature type="transmembrane region" description="Helical" evidence="7">
    <location>
        <begin position="128"/>
        <end position="152"/>
    </location>
</feature>
<dbReference type="STRING" id="1121290.CLAOCE_02750"/>
<keyword evidence="3" id="KW-0813">Transport</keyword>
<dbReference type="EMBL" id="LZFO01000003">
    <property type="protein sequence ID" value="OFI07446.1"/>
    <property type="molecule type" value="Genomic_DNA"/>
</dbReference>
<gene>
    <name evidence="10" type="primary">fieF</name>
    <name evidence="10" type="ORF">CLOACE_02750</name>
</gene>
<dbReference type="InterPro" id="IPR027470">
    <property type="entry name" value="Cation_efflux_CTD"/>
</dbReference>
<feature type="domain" description="Cation efflux protein cytoplasmic" evidence="9">
    <location>
        <begin position="228"/>
        <end position="304"/>
    </location>
</feature>
<reference evidence="10 11" key="1">
    <citation type="submission" date="2016-06" db="EMBL/GenBank/DDBJ databases">
        <title>Genome sequence of Clostridium acetireducens DSM 10703.</title>
        <authorList>
            <person name="Poehlein A."/>
            <person name="Fluechter S."/>
            <person name="Duerre P."/>
            <person name="Daniel R."/>
        </authorList>
    </citation>
    <scope>NUCLEOTIDE SEQUENCE [LARGE SCALE GENOMIC DNA]</scope>
    <source>
        <strain evidence="10 11">DSM 10703</strain>
    </source>
</reference>
<dbReference type="Pfam" id="PF16916">
    <property type="entry name" value="ZT_dimer"/>
    <property type="match status" value="1"/>
</dbReference>
<dbReference type="AlphaFoldDB" id="A0A1E8F261"/>
<dbReference type="InterPro" id="IPR050291">
    <property type="entry name" value="CDF_Transporter"/>
</dbReference>
<dbReference type="FunFam" id="1.20.1510.10:FF:000006">
    <property type="entry name" value="Divalent cation efflux transporter"/>
    <property type="match status" value="1"/>
</dbReference>
<comment type="similarity">
    <text evidence="2">Belongs to the cation diffusion facilitator (CDF) transporter (TC 2.A.4) family.</text>
</comment>
<dbReference type="InterPro" id="IPR002524">
    <property type="entry name" value="Cation_efflux"/>
</dbReference>
<evidence type="ECO:0000256" key="5">
    <source>
        <dbReference type="ARBA" id="ARBA00022989"/>
    </source>
</evidence>
<feature type="transmembrane region" description="Helical" evidence="7">
    <location>
        <begin position="26"/>
        <end position="48"/>
    </location>
</feature>
<evidence type="ECO:0000313" key="10">
    <source>
        <dbReference type="EMBL" id="OFI07446.1"/>
    </source>
</evidence>
<dbReference type="Gene3D" id="3.30.70.1350">
    <property type="entry name" value="Cation efflux protein, cytoplasmic domain"/>
    <property type="match status" value="1"/>
</dbReference>
<dbReference type="SUPFAM" id="SSF160240">
    <property type="entry name" value="Cation efflux protein cytoplasmic domain-like"/>
    <property type="match status" value="1"/>
</dbReference>
<comment type="subcellular location">
    <subcellularLocation>
        <location evidence="1">Membrane</location>
        <topology evidence="1">Multi-pass membrane protein</topology>
    </subcellularLocation>
</comment>
<dbReference type="GO" id="GO:0008324">
    <property type="term" value="F:monoatomic cation transmembrane transporter activity"/>
    <property type="evidence" value="ECO:0007669"/>
    <property type="project" value="InterPro"/>
</dbReference>
<dbReference type="NCBIfam" id="TIGR01297">
    <property type="entry name" value="CDF"/>
    <property type="match status" value="1"/>
</dbReference>
<dbReference type="PANTHER" id="PTHR43840:SF15">
    <property type="entry name" value="MITOCHONDRIAL METAL TRANSPORTER 1-RELATED"/>
    <property type="match status" value="1"/>
</dbReference>
<protein>
    <submittedName>
        <fullName evidence="10">Ferrous-iron efflux pump FieF</fullName>
    </submittedName>
</protein>
<feature type="domain" description="Cation efflux protein transmembrane" evidence="8">
    <location>
        <begin position="32"/>
        <end position="221"/>
    </location>
</feature>
<dbReference type="SUPFAM" id="SSF161111">
    <property type="entry name" value="Cation efflux protein transmembrane domain-like"/>
    <property type="match status" value="1"/>
</dbReference>
<proteinExistence type="inferred from homology"/>
<dbReference type="Gene3D" id="1.20.1510.10">
    <property type="entry name" value="Cation efflux protein transmembrane domain"/>
    <property type="match status" value="1"/>
</dbReference>
<evidence type="ECO:0000313" key="11">
    <source>
        <dbReference type="Proteomes" id="UP000175744"/>
    </source>
</evidence>
<evidence type="ECO:0000259" key="8">
    <source>
        <dbReference type="Pfam" id="PF01545"/>
    </source>
</evidence>
<dbReference type="GO" id="GO:0016020">
    <property type="term" value="C:membrane"/>
    <property type="evidence" value="ECO:0007669"/>
    <property type="project" value="UniProtKB-SubCell"/>
</dbReference>
<dbReference type="Pfam" id="PF01545">
    <property type="entry name" value="Cation_efflux"/>
    <property type="match status" value="1"/>
</dbReference>
<evidence type="ECO:0000256" key="1">
    <source>
        <dbReference type="ARBA" id="ARBA00004141"/>
    </source>
</evidence>
<dbReference type="Proteomes" id="UP000175744">
    <property type="component" value="Unassembled WGS sequence"/>
</dbReference>
<keyword evidence="4 7" id="KW-0812">Transmembrane</keyword>
<dbReference type="InterPro" id="IPR027469">
    <property type="entry name" value="Cation_efflux_TMD_sf"/>
</dbReference>
<keyword evidence="6 7" id="KW-0472">Membrane</keyword>
<evidence type="ECO:0000256" key="6">
    <source>
        <dbReference type="ARBA" id="ARBA00023136"/>
    </source>
</evidence>
<keyword evidence="11" id="KW-1185">Reference proteome</keyword>
<dbReference type="OrthoDB" id="9806522at2"/>
<evidence type="ECO:0000256" key="4">
    <source>
        <dbReference type="ARBA" id="ARBA00022692"/>
    </source>
</evidence>
<keyword evidence="5 7" id="KW-1133">Transmembrane helix</keyword>
<evidence type="ECO:0000256" key="2">
    <source>
        <dbReference type="ARBA" id="ARBA00008114"/>
    </source>
</evidence>
<dbReference type="InterPro" id="IPR058533">
    <property type="entry name" value="Cation_efflux_TM"/>
</dbReference>